<reference evidence="5" key="2">
    <citation type="submission" date="2020-02" db="EMBL/GenBank/DDBJ databases">
        <authorList>
            <person name="Matsumoto Y."/>
            <person name="Kinjo T."/>
            <person name="Motooka D."/>
            <person name="Nabeya D."/>
            <person name="Jung N."/>
            <person name="Uechi K."/>
            <person name="Horii T."/>
            <person name="Iida T."/>
            <person name="Fujita J."/>
            <person name="Nakamura S."/>
        </authorList>
    </citation>
    <scope>NUCLEOTIDE SEQUENCE</scope>
    <source>
        <strain evidence="5">JCM 12375</strain>
    </source>
</reference>
<name>A0AAI8TUM7_MYCME</name>
<keyword evidence="3" id="KW-0804">Transcription</keyword>
<dbReference type="PANTHER" id="PTHR43537">
    <property type="entry name" value="TRANSCRIPTIONAL REGULATOR, GNTR FAMILY"/>
    <property type="match status" value="1"/>
</dbReference>
<reference evidence="5 7" key="1">
    <citation type="journal article" date="2019" name="Emerg. Microbes Infect.">
        <title>Comprehensive subspecies identification of 175 nontuberculous mycobacteria species based on 7547 genomic profiles.</title>
        <authorList>
            <person name="Matsumoto Y."/>
            <person name="Kinjo T."/>
            <person name="Motooka D."/>
            <person name="Nabeya D."/>
            <person name="Jung N."/>
            <person name="Uechi K."/>
            <person name="Horii T."/>
            <person name="Iida T."/>
            <person name="Fujita J."/>
            <person name="Nakamura S."/>
        </authorList>
    </citation>
    <scope>NUCLEOTIDE SEQUENCE [LARGE SCALE GENOMIC DNA]</scope>
    <source>
        <strain evidence="5 7">JCM 12375</strain>
    </source>
</reference>
<dbReference type="PRINTS" id="PR00035">
    <property type="entry name" value="HTHGNTR"/>
</dbReference>
<evidence type="ECO:0000259" key="4">
    <source>
        <dbReference type="PROSITE" id="PS50949"/>
    </source>
</evidence>
<dbReference type="InterPro" id="IPR000524">
    <property type="entry name" value="Tscrpt_reg_HTH_GntR"/>
</dbReference>
<dbReference type="Proteomes" id="UP000465622">
    <property type="component" value="Chromosome"/>
</dbReference>
<dbReference type="SUPFAM" id="SSF48008">
    <property type="entry name" value="GntR ligand-binding domain-like"/>
    <property type="match status" value="1"/>
</dbReference>
<evidence type="ECO:0000256" key="3">
    <source>
        <dbReference type="ARBA" id="ARBA00023163"/>
    </source>
</evidence>
<dbReference type="InterPro" id="IPR011711">
    <property type="entry name" value="GntR_C"/>
</dbReference>
<dbReference type="PANTHER" id="PTHR43537:SF5">
    <property type="entry name" value="UXU OPERON TRANSCRIPTIONAL REGULATOR"/>
    <property type="match status" value="1"/>
</dbReference>
<keyword evidence="2" id="KW-0238">DNA-binding</keyword>
<evidence type="ECO:0000313" key="5">
    <source>
        <dbReference type="EMBL" id="BBX32464.1"/>
    </source>
</evidence>
<proteinExistence type="predicted"/>
<sequence length="247" mass="27985">MTSSAGIELTRVRQIPAHELVVEQIRRALELGRFKPGDKLPTERELSEMLDVSRTVLRAAMTILDREGLVSVRRGRNGGVTALAPRRDDAAARQALRENRVSLGNAFDYRVVVESGAARLAAQRRRTADVTQLRKMLAAMDAHIARAQEDDQSPHLVTEWQSLDSAFHLKIAESCRNEYFFDAVAQARRAMWLPVGAIFHHVEPNANDYHDSIVDAIEDRDEDRAAAMMTEHINSTRHTLESWLRRR</sequence>
<dbReference type="CDD" id="cd07377">
    <property type="entry name" value="WHTH_GntR"/>
    <property type="match status" value="1"/>
</dbReference>
<dbReference type="Pfam" id="PF00392">
    <property type="entry name" value="GntR"/>
    <property type="match status" value="1"/>
</dbReference>
<dbReference type="EMBL" id="AP022567">
    <property type="protein sequence ID" value="BBX32464.1"/>
    <property type="molecule type" value="Genomic_DNA"/>
</dbReference>
<dbReference type="RefSeq" id="WP_036432900.1">
    <property type="nucleotide sequence ID" value="NZ_AP022567.1"/>
</dbReference>
<keyword evidence="1" id="KW-0805">Transcription regulation</keyword>
<evidence type="ECO:0000313" key="6">
    <source>
        <dbReference type="EMBL" id="BDY28867.1"/>
    </source>
</evidence>
<keyword evidence="7" id="KW-1185">Reference proteome</keyword>
<accession>A0AAI8TUM7</accession>
<feature type="domain" description="HTH gntR-type" evidence="4">
    <location>
        <begin position="15"/>
        <end position="83"/>
    </location>
</feature>
<dbReference type="InterPro" id="IPR008920">
    <property type="entry name" value="TF_FadR/GntR_C"/>
</dbReference>
<dbReference type="GO" id="GO:0003677">
    <property type="term" value="F:DNA binding"/>
    <property type="evidence" value="ECO:0007669"/>
    <property type="project" value="UniProtKB-KW"/>
</dbReference>
<reference evidence="6" key="3">
    <citation type="submission" date="2023-03" db="EMBL/GenBank/DDBJ databases">
        <title>Draft genome sequence of a Mycolicibacterium mageritense strain H4_3_1 isolated from a hybrid biological-inorganic system reactor.</title>
        <authorList>
            <person name="Feng X."/>
            <person name="Kazama D."/>
            <person name="Sato K."/>
            <person name="Kobayashi H."/>
        </authorList>
    </citation>
    <scope>NUCLEOTIDE SEQUENCE</scope>
    <source>
        <strain evidence="6">H4_3_1</strain>
    </source>
</reference>
<dbReference type="GO" id="GO:0003700">
    <property type="term" value="F:DNA-binding transcription factor activity"/>
    <property type="evidence" value="ECO:0007669"/>
    <property type="project" value="InterPro"/>
</dbReference>
<dbReference type="SUPFAM" id="SSF46785">
    <property type="entry name" value="Winged helix' DNA-binding domain"/>
    <property type="match status" value="1"/>
</dbReference>
<dbReference type="InterPro" id="IPR036388">
    <property type="entry name" value="WH-like_DNA-bd_sf"/>
</dbReference>
<dbReference type="Gene3D" id="1.10.10.10">
    <property type="entry name" value="Winged helix-like DNA-binding domain superfamily/Winged helix DNA-binding domain"/>
    <property type="match status" value="1"/>
</dbReference>
<dbReference type="Gene3D" id="1.20.120.530">
    <property type="entry name" value="GntR ligand-binding domain-like"/>
    <property type="match status" value="1"/>
</dbReference>
<gene>
    <name evidence="6" type="primary">nanR_5</name>
    <name evidence="6" type="ORF">hbim_02803</name>
    <name evidence="5" type="ORF">MMAGJ_17460</name>
</gene>
<organism evidence="6 8">
    <name type="scientific">Mycolicibacterium mageritense</name>
    <name type="common">Mycobacterium mageritense</name>
    <dbReference type="NCBI Taxonomy" id="53462"/>
    <lineage>
        <taxon>Bacteria</taxon>
        <taxon>Bacillati</taxon>
        <taxon>Actinomycetota</taxon>
        <taxon>Actinomycetes</taxon>
        <taxon>Mycobacteriales</taxon>
        <taxon>Mycobacteriaceae</taxon>
        <taxon>Mycolicibacterium</taxon>
    </lineage>
</organism>
<dbReference type="EMBL" id="AP027452">
    <property type="protein sequence ID" value="BDY28867.1"/>
    <property type="molecule type" value="Genomic_DNA"/>
</dbReference>
<dbReference type="Pfam" id="PF07729">
    <property type="entry name" value="FCD"/>
    <property type="match status" value="1"/>
</dbReference>
<dbReference type="Proteomes" id="UP001241092">
    <property type="component" value="Chromosome"/>
</dbReference>
<evidence type="ECO:0000313" key="8">
    <source>
        <dbReference type="Proteomes" id="UP001241092"/>
    </source>
</evidence>
<dbReference type="SMART" id="SM00345">
    <property type="entry name" value="HTH_GNTR"/>
    <property type="match status" value="1"/>
</dbReference>
<dbReference type="AlphaFoldDB" id="A0AAI8TUM7"/>
<evidence type="ECO:0000313" key="7">
    <source>
        <dbReference type="Proteomes" id="UP000465622"/>
    </source>
</evidence>
<protein>
    <submittedName>
        <fullName evidence="5">GntR family transcriptional regulator</fullName>
    </submittedName>
    <submittedName>
        <fullName evidence="6">HTH-type transcriptional repressor NanR</fullName>
    </submittedName>
</protein>
<dbReference type="PROSITE" id="PS50949">
    <property type="entry name" value="HTH_GNTR"/>
    <property type="match status" value="1"/>
</dbReference>
<dbReference type="SMART" id="SM00895">
    <property type="entry name" value="FCD"/>
    <property type="match status" value="1"/>
</dbReference>
<dbReference type="InterPro" id="IPR036390">
    <property type="entry name" value="WH_DNA-bd_sf"/>
</dbReference>
<evidence type="ECO:0000256" key="1">
    <source>
        <dbReference type="ARBA" id="ARBA00023015"/>
    </source>
</evidence>
<evidence type="ECO:0000256" key="2">
    <source>
        <dbReference type="ARBA" id="ARBA00023125"/>
    </source>
</evidence>